<name>A0ABT7ZZN5_9FLAO</name>
<sequence>MNKSQIKGIAVLIFAIIAYLLLDNNFMQTISGILCAVGLGFIFKWIPFKKQNLSE</sequence>
<feature type="transmembrane region" description="Helical" evidence="1">
    <location>
        <begin position="6"/>
        <end position="22"/>
    </location>
</feature>
<dbReference type="Proteomes" id="UP001231197">
    <property type="component" value="Unassembled WGS sequence"/>
</dbReference>
<dbReference type="EMBL" id="JASDDK010000023">
    <property type="protein sequence ID" value="MDN3494289.1"/>
    <property type="molecule type" value="Genomic_DNA"/>
</dbReference>
<keyword evidence="1" id="KW-1133">Transmembrane helix</keyword>
<feature type="transmembrane region" description="Helical" evidence="1">
    <location>
        <begin position="29"/>
        <end position="46"/>
    </location>
</feature>
<proteinExistence type="predicted"/>
<dbReference type="RefSeq" id="WP_290207989.1">
    <property type="nucleotide sequence ID" value="NZ_JASDDK010000023.1"/>
</dbReference>
<gene>
    <name evidence="2" type="ORF">QMA06_16350</name>
</gene>
<organism evidence="2 3">
    <name type="scientific">Winogradskyella bathintestinalis</name>
    <dbReference type="NCBI Taxonomy" id="3035208"/>
    <lineage>
        <taxon>Bacteria</taxon>
        <taxon>Pseudomonadati</taxon>
        <taxon>Bacteroidota</taxon>
        <taxon>Flavobacteriia</taxon>
        <taxon>Flavobacteriales</taxon>
        <taxon>Flavobacteriaceae</taxon>
        <taxon>Winogradskyella</taxon>
    </lineage>
</organism>
<comment type="caution">
    <text evidence="2">The sequence shown here is derived from an EMBL/GenBank/DDBJ whole genome shotgun (WGS) entry which is preliminary data.</text>
</comment>
<evidence type="ECO:0000313" key="2">
    <source>
        <dbReference type="EMBL" id="MDN3494289.1"/>
    </source>
</evidence>
<keyword evidence="1" id="KW-0812">Transmembrane</keyword>
<keyword evidence="3" id="KW-1185">Reference proteome</keyword>
<reference evidence="2 3" key="1">
    <citation type="journal article" date="2023" name="Int. J. Syst. Evol. Microbiol.">
        <title>Winogradskyella bathintestinalis sp. nov., isolated from the intestine of the deep-sea loosejaw dragonfish, Malacosteus niger.</title>
        <authorList>
            <person name="Uniacke-Lowe S."/>
            <person name="Johnson C.N."/>
            <person name="Stanton C."/>
            <person name="Hill C."/>
            <person name="Ross P."/>
        </authorList>
    </citation>
    <scope>NUCLEOTIDE SEQUENCE [LARGE SCALE GENOMIC DNA]</scope>
    <source>
        <strain evidence="2 3">APC 3343</strain>
    </source>
</reference>
<keyword evidence="1" id="KW-0472">Membrane</keyword>
<evidence type="ECO:0000313" key="3">
    <source>
        <dbReference type="Proteomes" id="UP001231197"/>
    </source>
</evidence>
<accession>A0ABT7ZZN5</accession>
<evidence type="ECO:0000256" key="1">
    <source>
        <dbReference type="SAM" id="Phobius"/>
    </source>
</evidence>
<protein>
    <submittedName>
        <fullName evidence="2">Uncharacterized protein</fullName>
    </submittedName>
</protein>